<protein>
    <submittedName>
        <fullName evidence="3">Efflux transporter outer membrane subunit</fullName>
    </submittedName>
</protein>
<dbReference type="PANTHER" id="PTHR30203">
    <property type="entry name" value="OUTER MEMBRANE CATION EFFLUX PROTEIN"/>
    <property type="match status" value="1"/>
</dbReference>
<proteinExistence type="inferred from homology"/>
<dbReference type="PROSITE" id="PS51257">
    <property type="entry name" value="PROKAR_LIPOPROTEIN"/>
    <property type="match status" value="1"/>
</dbReference>
<dbReference type="Gene3D" id="1.20.1600.10">
    <property type="entry name" value="Outer membrane efflux proteins (OEP)"/>
    <property type="match status" value="1"/>
</dbReference>
<keyword evidence="2" id="KW-0564">Palmitate</keyword>
<keyword evidence="2" id="KW-0812">Transmembrane</keyword>
<dbReference type="SUPFAM" id="SSF56954">
    <property type="entry name" value="Outer membrane efflux proteins (OEP)"/>
    <property type="match status" value="1"/>
</dbReference>
<comment type="caution">
    <text evidence="3">The sequence shown here is derived from an EMBL/GenBank/DDBJ whole genome shotgun (WGS) entry which is preliminary data.</text>
</comment>
<dbReference type="GO" id="GO:0015562">
    <property type="term" value="F:efflux transmembrane transporter activity"/>
    <property type="evidence" value="ECO:0007669"/>
    <property type="project" value="InterPro"/>
</dbReference>
<dbReference type="Gene3D" id="2.20.200.10">
    <property type="entry name" value="Outer membrane efflux proteins (OEP)"/>
    <property type="match status" value="1"/>
</dbReference>
<dbReference type="NCBIfam" id="TIGR01845">
    <property type="entry name" value="outer_NodT"/>
    <property type="match status" value="1"/>
</dbReference>
<dbReference type="Proteomes" id="UP000325055">
    <property type="component" value="Unassembled WGS sequence"/>
</dbReference>
<dbReference type="AlphaFoldDB" id="A0A5M6AAW9"/>
<comment type="subcellular location">
    <subcellularLocation>
        <location evidence="2">Cell membrane</location>
        <topology evidence="2">Lipid-anchor</topology>
    </subcellularLocation>
</comment>
<dbReference type="GO" id="GO:0005886">
    <property type="term" value="C:plasma membrane"/>
    <property type="evidence" value="ECO:0007669"/>
    <property type="project" value="UniProtKB-SubCell"/>
</dbReference>
<evidence type="ECO:0000256" key="1">
    <source>
        <dbReference type="ARBA" id="ARBA00007613"/>
    </source>
</evidence>
<organism evidence="3 4">
    <name type="scientific">Bacteroides cellulosilyticus</name>
    <dbReference type="NCBI Taxonomy" id="246787"/>
    <lineage>
        <taxon>Bacteria</taxon>
        <taxon>Pseudomonadati</taxon>
        <taxon>Bacteroidota</taxon>
        <taxon>Bacteroidia</taxon>
        <taxon>Bacteroidales</taxon>
        <taxon>Bacteroidaceae</taxon>
        <taxon>Bacteroides</taxon>
    </lineage>
</organism>
<evidence type="ECO:0000313" key="3">
    <source>
        <dbReference type="EMBL" id="KAA5408580.1"/>
    </source>
</evidence>
<keyword evidence="2" id="KW-1134">Transmembrane beta strand</keyword>
<gene>
    <name evidence="3" type="ORF">F2Y86_13575</name>
</gene>
<evidence type="ECO:0000256" key="2">
    <source>
        <dbReference type="RuleBase" id="RU362097"/>
    </source>
</evidence>
<keyword evidence="2" id="KW-0472">Membrane</keyword>
<name>A0A5M6AAW9_9BACE</name>
<comment type="similarity">
    <text evidence="1 2">Belongs to the outer membrane factor (OMF) (TC 1.B.17) family.</text>
</comment>
<dbReference type="PANTHER" id="PTHR30203:SF33">
    <property type="entry name" value="BLR4455 PROTEIN"/>
    <property type="match status" value="1"/>
</dbReference>
<evidence type="ECO:0000313" key="4">
    <source>
        <dbReference type="Proteomes" id="UP000325055"/>
    </source>
</evidence>
<dbReference type="InterPro" id="IPR010131">
    <property type="entry name" value="MdtP/NodT-like"/>
</dbReference>
<sequence>MKFAYYTFILLWAVCLMTGCSIYKPYSRPEVQTEGLYRDLEETKDTASIATLGWRNLFSDKNLQALIDKGLERNTDLRVAHTRVKAAEAVLMNARLSYLPSVVLAPDGSISGTEGAKAIKTYNLAASASWEIDLFGKVTNAKREALAALEGSRAYRQAVETQLIATIANSYYMLLMLDRQLIISEQTLITWKETEHSIEALKRAGKSNDAAVLQAKANRLALEASVVSIRKSIRETENGLSALLADTSHDIMRGALQKQQFPDTLSAGLPVQLLANRPDVRQAEWNLAQAYYATNAARSAFYPSLTLSGSIGWTNNVGGVVVNPGSWLFSAVGSLMQPLFNKGTNIANLRQAKARQEEALLLFQQSLLDAGKEVNNALTRWQSARIRMDYVNQQIMTLQEAVRKTELLMQHTSTNYLEVLTARQRLLEAELTQAQDKFEEIQGVIDLYHAVGGR</sequence>
<reference evidence="3 4" key="1">
    <citation type="journal article" date="2019" name="Nat. Med.">
        <title>A library of human gut bacterial isolates paired with longitudinal multiomics data enables mechanistic microbiome research.</title>
        <authorList>
            <person name="Poyet M."/>
            <person name="Groussin M."/>
            <person name="Gibbons S.M."/>
            <person name="Avila-Pacheco J."/>
            <person name="Jiang X."/>
            <person name="Kearney S.M."/>
            <person name="Perrotta A.R."/>
            <person name="Berdy B."/>
            <person name="Zhao S."/>
            <person name="Lieberman T.D."/>
            <person name="Swanson P.K."/>
            <person name="Smith M."/>
            <person name="Roesemann S."/>
            <person name="Alexander J.E."/>
            <person name="Rich S.A."/>
            <person name="Livny J."/>
            <person name="Vlamakis H."/>
            <person name="Clish C."/>
            <person name="Bullock K."/>
            <person name="Deik A."/>
            <person name="Scott J."/>
            <person name="Pierce K.A."/>
            <person name="Xavier R.J."/>
            <person name="Alm E.J."/>
        </authorList>
    </citation>
    <scope>NUCLEOTIDE SEQUENCE [LARGE SCALE GENOMIC DNA]</scope>
    <source>
        <strain evidence="3 4">BIOML-A7</strain>
    </source>
</reference>
<dbReference type="Pfam" id="PF02321">
    <property type="entry name" value="OEP"/>
    <property type="match status" value="2"/>
</dbReference>
<keyword evidence="2" id="KW-0449">Lipoprotein</keyword>
<accession>A0A5M6AAW9</accession>
<dbReference type="EMBL" id="VVYW01000010">
    <property type="protein sequence ID" value="KAA5408580.1"/>
    <property type="molecule type" value="Genomic_DNA"/>
</dbReference>
<dbReference type="InterPro" id="IPR003423">
    <property type="entry name" value="OMP_efflux"/>
</dbReference>